<evidence type="ECO:0000313" key="5">
    <source>
        <dbReference type="Proteomes" id="UP000005207"/>
    </source>
</evidence>
<reference evidence="5" key="1">
    <citation type="submission" date="2012-01" db="EMBL/GenBank/DDBJ databases">
        <title>The Genome Sequence of Oreochromis niloticus (Nile Tilapia).</title>
        <authorList>
            <consortium name="Broad Institute Genome Assembly Team"/>
            <consortium name="Broad Institute Sequencing Platform"/>
            <person name="Di Palma F."/>
            <person name="Johnson J."/>
            <person name="Lander E.S."/>
            <person name="Lindblad-Toh K."/>
        </authorList>
    </citation>
    <scope>NUCLEOTIDE SEQUENCE [LARGE SCALE GENOMIC DNA]</scope>
</reference>
<name>A0A669C0W2_ORENI</name>
<sequence length="510" mass="55341">MMMEEEEDRAESAGASCPSVRSDRSKDQQPAFSGEPGPTRLMECDLSEISCDSLAAALKSNPSHLRELDLSVNKLEDSGVKQLCGFLESPECGLKTLSLWSCGLSEISCDYLAAALKSNPSHLRELDLSYNNLQDSGVKHLCGFLESPGCGLETLRLDSCGLSEISCDYLAAALKSNPSHLRELDLSENDKLQDSGVKQLCGFLESPACGLKTLRLDSCGLSEISCDYLAAALKSNPSHLRELDLSDNDKLQDSGVKQLCGFLECPGCGLETLRLRTCVLSEKSCEYLAAALKSNPSHLRELDLSDNNMQDSGMKQLCGFLEGPACGLKTLKLWNCGLSEISCDYLAAALKSNPSYLRELNLSENDKLQDSGVKQLCGILESPACGLETLRLWSCGLSETSCDYLAAALKSNPTHLRELDLSENNKMEDSGVKQLCGFLESPGCGLETLGLLSCGLSKISCDYLAAALKSNPSHLIMMDLAGNNMQNPDVKQLCDLEESPDYRLETLRWM</sequence>
<dbReference type="InterPro" id="IPR001611">
    <property type="entry name" value="Leu-rich_rpt"/>
</dbReference>
<gene>
    <name evidence="4" type="primary">LOC106096789</name>
</gene>
<dbReference type="SUPFAM" id="SSF52047">
    <property type="entry name" value="RNI-like"/>
    <property type="match status" value="2"/>
</dbReference>
<accession>A0A669C0W2</accession>
<dbReference type="GeneTree" id="ENSGT01070000253760"/>
<proteinExistence type="predicted"/>
<keyword evidence="1" id="KW-0433">Leucine-rich repeat</keyword>
<dbReference type="InterPro" id="IPR032675">
    <property type="entry name" value="LRR_dom_sf"/>
</dbReference>
<feature type="region of interest" description="Disordered" evidence="3">
    <location>
        <begin position="1"/>
        <end position="39"/>
    </location>
</feature>
<dbReference type="Ensembl" id="ENSONIT00000033520.1">
    <property type="protein sequence ID" value="ENSONIP00000040460.1"/>
    <property type="gene ID" value="ENSONIG00000009115.2"/>
</dbReference>
<evidence type="ECO:0000256" key="2">
    <source>
        <dbReference type="ARBA" id="ARBA00022737"/>
    </source>
</evidence>
<reference evidence="4" key="2">
    <citation type="submission" date="2025-08" db="UniProtKB">
        <authorList>
            <consortium name="Ensembl"/>
        </authorList>
    </citation>
    <scope>IDENTIFICATION</scope>
</reference>
<evidence type="ECO:0000256" key="3">
    <source>
        <dbReference type="SAM" id="MobiDB-lite"/>
    </source>
</evidence>
<dbReference type="SMART" id="SM00367">
    <property type="entry name" value="LRR_CC"/>
    <property type="match status" value="6"/>
</dbReference>
<dbReference type="InterPro" id="IPR051261">
    <property type="entry name" value="NLR"/>
</dbReference>
<dbReference type="AlphaFoldDB" id="A0A669C0W2"/>
<dbReference type="PANTHER" id="PTHR24106">
    <property type="entry name" value="NACHT, LRR AND CARD DOMAINS-CONTAINING"/>
    <property type="match status" value="1"/>
</dbReference>
<dbReference type="SMART" id="SM00368">
    <property type="entry name" value="LRR_RI"/>
    <property type="match status" value="14"/>
</dbReference>
<evidence type="ECO:0000313" key="4">
    <source>
        <dbReference type="Ensembl" id="ENSONIP00000040460.1"/>
    </source>
</evidence>
<dbReference type="Gene3D" id="3.80.10.10">
    <property type="entry name" value="Ribonuclease Inhibitor"/>
    <property type="match status" value="3"/>
</dbReference>
<dbReference type="PROSITE" id="PS51450">
    <property type="entry name" value="LRR"/>
    <property type="match status" value="1"/>
</dbReference>
<evidence type="ECO:0000256" key="1">
    <source>
        <dbReference type="ARBA" id="ARBA00022614"/>
    </source>
</evidence>
<reference evidence="4" key="3">
    <citation type="submission" date="2025-09" db="UniProtKB">
        <authorList>
            <consortium name="Ensembl"/>
        </authorList>
    </citation>
    <scope>IDENTIFICATION</scope>
</reference>
<dbReference type="Pfam" id="PF13516">
    <property type="entry name" value="LRR_6"/>
    <property type="match status" value="7"/>
</dbReference>
<keyword evidence="2" id="KW-0677">Repeat</keyword>
<dbReference type="InterPro" id="IPR006553">
    <property type="entry name" value="Leu-rich_rpt_Cys-con_subtyp"/>
</dbReference>
<keyword evidence="5" id="KW-1185">Reference proteome</keyword>
<dbReference type="Proteomes" id="UP000005207">
    <property type="component" value="Linkage group LG3"/>
</dbReference>
<organism evidence="4 5">
    <name type="scientific">Oreochromis niloticus</name>
    <name type="common">Nile tilapia</name>
    <name type="synonym">Tilapia nilotica</name>
    <dbReference type="NCBI Taxonomy" id="8128"/>
    <lineage>
        <taxon>Eukaryota</taxon>
        <taxon>Metazoa</taxon>
        <taxon>Chordata</taxon>
        <taxon>Craniata</taxon>
        <taxon>Vertebrata</taxon>
        <taxon>Euteleostomi</taxon>
        <taxon>Actinopterygii</taxon>
        <taxon>Neopterygii</taxon>
        <taxon>Teleostei</taxon>
        <taxon>Neoteleostei</taxon>
        <taxon>Acanthomorphata</taxon>
        <taxon>Ovalentaria</taxon>
        <taxon>Cichlomorphae</taxon>
        <taxon>Cichliformes</taxon>
        <taxon>Cichlidae</taxon>
        <taxon>African cichlids</taxon>
        <taxon>Pseudocrenilabrinae</taxon>
        <taxon>Oreochromini</taxon>
        <taxon>Oreochromis</taxon>
    </lineage>
</organism>
<protein>
    <submittedName>
        <fullName evidence="4">Uncharacterized protein</fullName>
    </submittedName>
</protein>